<comment type="caution">
    <text evidence="1">The sequence shown here is derived from an EMBL/GenBank/DDBJ whole genome shotgun (WGS) entry which is preliminary data.</text>
</comment>
<name>A0AAW9QNG5_9CHRO</name>
<sequence length="121" mass="13806">MSSFHSIGVRLASSAHTPYQNGFPLPKSVSDDAGYQLNWYGVIPRAIPLLKILAFMDFGRSRARESREHSRYSDRPSLAIEIKLVKNGDGKRIRKRSGALSPTEYREFWYSPTEDESVNRD</sequence>
<gene>
    <name evidence="1" type="ORF">V0288_04070</name>
</gene>
<proteinExistence type="predicted"/>
<dbReference type="EMBL" id="JBAFSM010000005">
    <property type="protein sequence ID" value="MEG3436286.1"/>
    <property type="molecule type" value="Genomic_DNA"/>
</dbReference>
<protein>
    <submittedName>
        <fullName evidence="1">Uncharacterized protein</fullName>
    </submittedName>
</protein>
<dbReference type="RefSeq" id="WP_332863740.1">
    <property type="nucleotide sequence ID" value="NZ_JBAFSM010000005.1"/>
</dbReference>
<evidence type="ECO:0000313" key="1">
    <source>
        <dbReference type="EMBL" id="MEG3436286.1"/>
    </source>
</evidence>
<evidence type="ECO:0000313" key="2">
    <source>
        <dbReference type="Proteomes" id="UP001328733"/>
    </source>
</evidence>
<reference evidence="1 2" key="1">
    <citation type="submission" date="2024-01" db="EMBL/GenBank/DDBJ databases">
        <title>Genomic insights into the taxonomy and metabolism of the cyanobacterium Pannus brasiliensis CCIBt3594.</title>
        <authorList>
            <person name="Machado M."/>
            <person name="Botero N.B."/>
            <person name="Andreote A.P.D."/>
            <person name="Feitosa A.M.T."/>
            <person name="Popin R."/>
            <person name="Sivonen K."/>
            <person name="Fiore M.F."/>
        </authorList>
    </citation>
    <scope>NUCLEOTIDE SEQUENCE [LARGE SCALE GENOMIC DNA]</scope>
    <source>
        <strain evidence="1 2">CCIBt3594</strain>
    </source>
</reference>
<organism evidence="1 2">
    <name type="scientific">Pannus brasiliensis CCIBt3594</name>
    <dbReference type="NCBI Taxonomy" id="1427578"/>
    <lineage>
        <taxon>Bacteria</taxon>
        <taxon>Bacillati</taxon>
        <taxon>Cyanobacteriota</taxon>
        <taxon>Cyanophyceae</taxon>
        <taxon>Oscillatoriophycideae</taxon>
        <taxon>Chroococcales</taxon>
        <taxon>Microcystaceae</taxon>
        <taxon>Pannus</taxon>
    </lineage>
</organism>
<dbReference type="AlphaFoldDB" id="A0AAW9QNG5"/>
<dbReference type="Proteomes" id="UP001328733">
    <property type="component" value="Unassembled WGS sequence"/>
</dbReference>
<keyword evidence="2" id="KW-1185">Reference proteome</keyword>
<accession>A0AAW9QNG5</accession>